<sequence length="87" mass="10161">MGEMPLRIGSKLQVRKTESQQSFVERRHEFPVMNLGYNYLQLWCVRQNSRPFYASFVVIVELSTEKFSKDGYSGDQYSEHSGQVFTS</sequence>
<dbReference type="EMBL" id="SMOL01000652">
    <property type="protein sequence ID" value="KAB2604039.1"/>
    <property type="molecule type" value="Genomic_DNA"/>
</dbReference>
<gene>
    <name evidence="1" type="ORF">D8674_042388</name>
</gene>
<keyword evidence="2" id="KW-1185">Reference proteome</keyword>
<proteinExistence type="predicted"/>
<organism evidence="1 2">
    <name type="scientific">Pyrus ussuriensis x Pyrus communis</name>
    <dbReference type="NCBI Taxonomy" id="2448454"/>
    <lineage>
        <taxon>Eukaryota</taxon>
        <taxon>Viridiplantae</taxon>
        <taxon>Streptophyta</taxon>
        <taxon>Embryophyta</taxon>
        <taxon>Tracheophyta</taxon>
        <taxon>Spermatophyta</taxon>
        <taxon>Magnoliopsida</taxon>
        <taxon>eudicotyledons</taxon>
        <taxon>Gunneridae</taxon>
        <taxon>Pentapetalae</taxon>
        <taxon>rosids</taxon>
        <taxon>fabids</taxon>
        <taxon>Rosales</taxon>
        <taxon>Rosaceae</taxon>
        <taxon>Amygdaloideae</taxon>
        <taxon>Maleae</taxon>
        <taxon>Pyrus</taxon>
    </lineage>
</organism>
<evidence type="ECO:0000313" key="2">
    <source>
        <dbReference type="Proteomes" id="UP000327157"/>
    </source>
</evidence>
<comment type="caution">
    <text evidence="1">The sequence shown here is derived from an EMBL/GenBank/DDBJ whole genome shotgun (WGS) entry which is preliminary data.</text>
</comment>
<name>A0A5N5FLJ9_9ROSA</name>
<evidence type="ECO:0000313" key="1">
    <source>
        <dbReference type="EMBL" id="KAB2604039.1"/>
    </source>
</evidence>
<reference evidence="1 2" key="2">
    <citation type="submission" date="2019-11" db="EMBL/GenBank/DDBJ databases">
        <title>A de novo genome assembly of a pear dwarfing rootstock.</title>
        <authorList>
            <person name="Wang F."/>
            <person name="Wang J."/>
            <person name="Li S."/>
            <person name="Zhang Y."/>
            <person name="Fang M."/>
            <person name="Ma L."/>
            <person name="Zhao Y."/>
            <person name="Jiang S."/>
        </authorList>
    </citation>
    <scope>NUCLEOTIDE SEQUENCE [LARGE SCALE GENOMIC DNA]</scope>
    <source>
        <strain evidence="1">S2</strain>
        <tissue evidence="1">Leaf</tissue>
    </source>
</reference>
<accession>A0A5N5FLJ9</accession>
<reference evidence="1 2" key="1">
    <citation type="submission" date="2019-09" db="EMBL/GenBank/DDBJ databases">
        <authorList>
            <person name="Ou C."/>
        </authorList>
    </citation>
    <scope>NUCLEOTIDE SEQUENCE [LARGE SCALE GENOMIC DNA]</scope>
    <source>
        <strain evidence="1">S2</strain>
        <tissue evidence="1">Leaf</tissue>
    </source>
</reference>
<dbReference type="Proteomes" id="UP000327157">
    <property type="component" value="Unassembled WGS sequence"/>
</dbReference>
<dbReference type="AlphaFoldDB" id="A0A5N5FLJ9"/>
<protein>
    <submittedName>
        <fullName evidence="1">Uncharacterized protein</fullName>
    </submittedName>
</protein>